<dbReference type="InterPro" id="IPR027417">
    <property type="entry name" value="P-loop_NTPase"/>
</dbReference>
<dbReference type="InterPro" id="IPR003495">
    <property type="entry name" value="CobW/HypB/UreG_nucleotide-bd"/>
</dbReference>
<keyword evidence="9" id="KW-1185">Reference proteome</keyword>
<evidence type="ECO:0000313" key="9">
    <source>
        <dbReference type="Proteomes" id="UP000355283"/>
    </source>
</evidence>
<comment type="similarity">
    <text evidence="4">Belongs to the SIMIBI class G3E GTPase family. ZNG1 subfamily.</text>
</comment>
<gene>
    <name evidence="8" type="ORF">NSK_008729</name>
</gene>
<dbReference type="Proteomes" id="UP000355283">
    <property type="component" value="Unassembled WGS sequence"/>
</dbReference>
<dbReference type="InterPro" id="IPR051927">
    <property type="entry name" value="Zn_Chap_cDPG_Synth"/>
</dbReference>
<keyword evidence="2" id="KW-0378">Hydrolase</keyword>
<dbReference type="Pfam" id="PF02492">
    <property type="entry name" value="cobW"/>
    <property type="match status" value="1"/>
</dbReference>
<dbReference type="GO" id="GO:0016787">
    <property type="term" value="F:hydrolase activity"/>
    <property type="evidence" value="ECO:0007669"/>
    <property type="project" value="UniProtKB-KW"/>
</dbReference>
<sequence>MQFQDLVVKVLEKPQASSTSESSSTFLRVLVGDETAVIELVYRATRNVNVRCGRFLLVSGLVNCKDGILQLHCGPRAQDLQSLHKHGGASFLVPPAARANNLSAVVHHVGVLPVRPVPFQSLRNGNVQKKGETRRARMGRLQFVKTRTAEEPSPDPPYTVEYGLKSHCGVWYVASTSPRSHESFLETAARALEEAVEGERAIGREGEEDEEDTICEGYPCRRSYQLAVHLPCITELHRSKESADEKTHAYHFYIALAPAQITEVDGQKTTCSLTKAASGSCGSGNSSSDDGSVVSTPTIETTALETAHDATALLWKSRREVKVCRHEEKGKHAFPPVDQARNLLETGLRTGGGILAGPGWDALREFFQEGVTDRDEEIAPPAGVSDPQSMATVQSLLQKISLLERPEVLPVTLLSGFLGAGKTTLLRHVLSQQAGWKVAVLVNDMNELNIDATLITQDRRRRVEVVGKPLSEERIVSLSNGCICCTLREDLLAQIVELARTTTFDYLMIESSGISEPMAVAETFTFEDEHGRSLSSLARLDTTVTVVDAADLPRHLQAWEKASTEEGGDQACALGGTGEEKSLAELMVEQIEFADVIVLNKVDLLASPAALASNGVGGNPSLPRGSFQWSLPVLISALQKLNPRAKIVVAEHGRVDPAQVLHTHAFSMEKAQAAPGWLQTLRGTKMPETDEFGVTSFCYRRRRPFHPARLHALLFAEGDEEGGREGGREGGTEGGQAGPAAGPLGSLIRVKGYLWLATHMQHMVFWSLAGSVHSFTANEEEKWLAAIDPVEWPETLTAAELRAHWEPVWGDRRQEIVFIGVDMEQTKVEEALDACLLTEEEMTRMTPGEWAEVFVDPFVREGTDGRDDDSELGSEGEDELGDG</sequence>
<feature type="domain" description="CobW C-terminal" evidence="7">
    <location>
        <begin position="694"/>
        <end position="836"/>
    </location>
</feature>
<dbReference type="SUPFAM" id="SSF52540">
    <property type="entry name" value="P-loop containing nucleoside triphosphate hydrolases"/>
    <property type="match status" value="1"/>
</dbReference>
<evidence type="ECO:0000256" key="1">
    <source>
        <dbReference type="ARBA" id="ARBA00022741"/>
    </source>
</evidence>
<dbReference type="Pfam" id="PF07683">
    <property type="entry name" value="CobW_C"/>
    <property type="match status" value="1"/>
</dbReference>
<keyword evidence="1" id="KW-0547">Nucleotide-binding</keyword>
<dbReference type="Gene3D" id="3.40.50.300">
    <property type="entry name" value="P-loop containing nucleotide triphosphate hydrolases"/>
    <property type="match status" value="1"/>
</dbReference>
<dbReference type="AlphaFoldDB" id="A0A4D9CLE3"/>
<dbReference type="PANTHER" id="PTHR43603">
    <property type="entry name" value="COBW DOMAIN-CONTAINING PROTEIN DDB_G0274527"/>
    <property type="match status" value="1"/>
</dbReference>
<feature type="compositionally biased region" description="Acidic residues" evidence="6">
    <location>
        <begin position="866"/>
        <end position="883"/>
    </location>
</feature>
<dbReference type="InterPro" id="IPR011629">
    <property type="entry name" value="CobW-like_C"/>
</dbReference>
<evidence type="ECO:0000256" key="6">
    <source>
        <dbReference type="SAM" id="MobiDB-lite"/>
    </source>
</evidence>
<dbReference type="EMBL" id="SDOX01000184">
    <property type="protein sequence ID" value="TFJ79921.1"/>
    <property type="molecule type" value="Genomic_DNA"/>
</dbReference>
<feature type="region of interest" description="Disordered" evidence="6">
    <location>
        <begin position="717"/>
        <end position="741"/>
    </location>
</feature>
<evidence type="ECO:0000256" key="3">
    <source>
        <dbReference type="ARBA" id="ARBA00023186"/>
    </source>
</evidence>
<evidence type="ECO:0000256" key="2">
    <source>
        <dbReference type="ARBA" id="ARBA00022801"/>
    </source>
</evidence>
<proteinExistence type="inferred from homology"/>
<dbReference type="SMART" id="SM00833">
    <property type="entry name" value="CobW_C"/>
    <property type="match status" value="1"/>
</dbReference>
<dbReference type="PANTHER" id="PTHR43603:SF1">
    <property type="entry name" value="ZINC-REGULATED GTPASE METALLOPROTEIN ACTIVATOR 1"/>
    <property type="match status" value="1"/>
</dbReference>
<reference evidence="8 9" key="1">
    <citation type="submission" date="2019-01" db="EMBL/GenBank/DDBJ databases">
        <title>Nuclear Genome Assembly of the Microalgal Biofuel strain Nannochloropsis salina CCMP1776.</title>
        <authorList>
            <person name="Hovde B."/>
        </authorList>
    </citation>
    <scope>NUCLEOTIDE SEQUENCE [LARGE SCALE GENOMIC DNA]</scope>
    <source>
        <strain evidence="8 9">CCMP1776</strain>
    </source>
</reference>
<organism evidence="8 9">
    <name type="scientific">Nannochloropsis salina CCMP1776</name>
    <dbReference type="NCBI Taxonomy" id="1027361"/>
    <lineage>
        <taxon>Eukaryota</taxon>
        <taxon>Sar</taxon>
        <taxon>Stramenopiles</taxon>
        <taxon>Ochrophyta</taxon>
        <taxon>Eustigmatophyceae</taxon>
        <taxon>Eustigmatales</taxon>
        <taxon>Monodopsidaceae</taxon>
        <taxon>Microchloropsis</taxon>
        <taxon>Microchloropsis salina</taxon>
    </lineage>
</organism>
<name>A0A4D9CLE3_9STRA</name>
<dbReference type="GO" id="GO:0000166">
    <property type="term" value="F:nucleotide binding"/>
    <property type="evidence" value="ECO:0007669"/>
    <property type="project" value="UniProtKB-KW"/>
</dbReference>
<comment type="catalytic activity">
    <reaction evidence="5">
        <text>GTP + H2O = GDP + phosphate + H(+)</text>
        <dbReference type="Rhea" id="RHEA:19669"/>
        <dbReference type="ChEBI" id="CHEBI:15377"/>
        <dbReference type="ChEBI" id="CHEBI:15378"/>
        <dbReference type="ChEBI" id="CHEBI:37565"/>
        <dbReference type="ChEBI" id="CHEBI:43474"/>
        <dbReference type="ChEBI" id="CHEBI:58189"/>
    </reaction>
    <physiologicalReaction direction="left-to-right" evidence="5">
        <dbReference type="Rhea" id="RHEA:19670"/>
    </physiologicalReaction>
</comment>
<evidence type="ECO:0000256" key="4">
    <source>
        <dbReference type="ARBA" id="ARBA00034320"/>
    </source>
</evidence>
<protein>
    <recommendedName>
        <fullName evidence="7">CobW C-terminal domain-containing protein</fullName>
    </recommendedName>
</protein>
<evidence type="ECO:0000256" key="5">
    <source>
        <dbReference type="ARBA" id="ARBA00049117"/>
    </source>
</evidence>
<accession>A0A4D9CLE3</accession>
<dbReference type="OrthoDB" id="272672at2759"/>
<dbReference type="CDD" id="cd03112">
    <property type="entry name" value="CobW-like"/>
    <property type="match status" value="1"/>
</dbReference>
<feature type="region of interest" description="Disordered" evidence="6">
    <location>
        <begin position="860"/>
        <end position="883"/>
    </location>
</feature>
<dbReference type="Gene3D" id="3.30.1220.10">
    <property type="entry name" value="CobW-like, C-terminal domain"/>
    <property type="match status" value="1"/>
</dbReference>
<evidence type="ECO:0000313" key="8">
    <source>
        <dbReference type="EMBL" id="TFJ79921.1"/>
    </source>
</evidence>
<dbReference type="SUPFAM" id="SSF90002">
    <property type="entry name" value="Hypothetical protein YjiA, C-terminal domain"/>
    <property type="match status" value="1"/>
</dbReference>
<dbReference type="InterPro" id="IPR036627">
    <property type="entry name" value="CobW-likC_sf"/>
</dbReference>
<keyword evidence="3" id="KW-0143">Chaperone</keyword>
<comment type="caution">
    <text evidence="8">The sequence shown here is derived from an EMBL/GenBank/DDBJ whole genome shotgun (WGS) entry which is preliminary data.</text>
</comment>
<feature type="compositionally biased region" description="Basic and acidic residues" evidence="6">
    <location>
        <begin position="721"/>
        <end position="731"/>
    </location>
</feature>
<evidence type="ECO:0000259" key="7">
    <source>
        <dbReference type="SMART" id="SM00833"/>
    </source>
</evidence>